<protein>
    <submittedName>
        <fullName evidence="1">Uncharacterized protein</fullName>
    </submittedName>
</protein>
<organism evidence="1">
    <name type="scientific">Podoviridae sp. ctiuS14</name>
    <dbReference type="NCBI Taxonomy" id="2827620"/>
    <lineage>
        <taxon>Viruses</taxon>
        <taxon>Duplodnaviria</taxon>
        <taxon>Heunggongvirae</taxon>
        <taxon>Uroviricota</taxon>
        <taxon>Caudoviricetes</taxon>
    </lineage>
</organism>
<evidence type="ECO:0000313" key="1">
    <source>
        <dbReference type="EMBL" id="DAD71117.1"/>
    </source>
</evidence>
<name>A0A8S5LM17_9CAUD</name>
<dbReference type="EMBL" id="BK015876">
    <property type="protein sequence ID" value="DAD71117.1"/>
    <property type="molecule type" value="Genomic_DNA"/>
</dbReference>
<accession>A0A8S5LM17</accession>
<reference evidence="1" key="1">
    <citation type="journal article" date="2021" name="Proc. Natl. Acad. Sci. U.S.A.">
        <title>A Catalog of Tens of Thousands of Viruses from Human Metagenomes Reveals Hidden Associations with Chronic Diseases.</title>
        <authorList>
            <person name="Tisza M.J."/>
            <person name="Buck C.B."/>
        </authorList>
    </citation>
    <scope>NUCLEOTIDE SEQUENCE</scope>
    <source>
        <strain evidence="1">CtiuS14</strain>
    </source>
</reference>
<proteinExistence type="predicted"/>
<sequence>MKQKILDILTELDKWREVRKLSVESQREGYIRNVMEELGELAEAIKIEQNWETMLATSDKYPLAFLPDTDSEDPRDNRYVLDRNLLSTIYGTHAYIDALCDIMVFSGNLLESKDFEAEITEQEVLCIRRHIKKGVIPKSLDPLGELLEYIAMFAQKASTTSGIKAFIATELYFICSCLASKKGYDFYKCMKEVLKQINSRQGAWNEDLKKWVKDTSDEAKSKEYQANFYRCKLN</sequence>